<name>A0ABP4EGV9_9ACTN</name>
<comment type="caution">
    <text evidence="3">The sequence shown here is derived from an EMBL/GenBank/DDBJ whole genome shotgun (WGS) entry which is preliminary data.</text>
</comment>
<evidence type="ECO:0000256" key="1">
    <source>
        <dbReference type="SAM" id="MobiDB-lite"/>
    </source>
</evidence>
<evidence type="ECO:0000259" key="2">
    <source>
        <dbReference type="Pfam" id="PF26136"/>
    </source>
</evidence>
<feature type="domain" description="SCO6045-like C-terminal" evidence="2">
    <location>
        <begin position="24"/>
        <end position="108"/>
    </location>
</feature>
<organism evidence="3 4">
    <name type="scientific">Kitasatospora arboriphila</name>
    <dbReference type="NCBI Taxonomy" id="258052"/>
    <lineage>
        <taxon>Bacteria</taxon>
        <taxon>Bacillati</taxon>
        <taxon>Actinomycetota</taxon>
        <taxon>Actinomycetes</taxon>
        <taxon>Kitasatosporales</taxon>
        <taxon>Streptomycetaceae</taxon>
        <taxon>Kitasatospora</taxon>
    </lineage>
</organism>
<gene>
    <name evidence="3" type="ORF">GCM10009663_53340</name>
</gene>
<feature type="region of interest" description="Disordered" evidence="1">
    <location>
        <begin position="149"/>
        <end position="168"/>
    </location>
</feature>
<keyword evidence="4" id="KW-1185">Reference proteome</keyword>
<evidence type="ECO:0000313" key="3">
    <source>
        <dbReference type="EMBL" id="GAA1104417.1"/>
    </source>
</evidence>
<dbReference type="EMBL" id="BAAALD010000062">
    <property type="protein sequence ID" value="GAA1104417.1"/>
    <property type="molecule type" value="Genomic_DNA"/>
</dbReference>
<evidence type="ECO:0000313" key="4">
    <source>
        <dbReference type="Proteomes" id="UP001499987"/>
    </source>
</evidence>
<sequence length="168" mass="18205">MAEPDEYLLRGDDAELAVARARLAERQTGLMAALVAGGPVPEGFDPAQVATQARGLLAKRRDTTARVVPEPARILGADWRPLFERYARQGPQRGGYRADAREFAAWALAADPAAAWRDELEHWLRPAADTHAPGPLRAGRAVLARAVHDRLRRRGGAATHGRPAPSRG</sequence>
<proteinExistence type="predicted"/>
<protein>
    <recommendedName>
        <fullName evidence="2">SCO6045-like C-terminal domain-containing protein</fullName>
    </recommendedName>
</protein>
<accession>A0ABP4EGV9</accession>
<dbReference type="Proteomes" id="UP001499987">
    <property type="component" value="Unassembled WGS sequence"/>
</dbReference>
<dbReference type="InterPro" id="IPR058711">
    <property type="entry name" value="SCO6045-like_C"/>
</dbReference>
<dbReference type="Pfam" id="PF26136">
    <property type="entry name" value="SCO6045_C"/>
    <property type="match status" value="1"/>
</dbReference>
<reference evidence="4" key="1">
    <citation type="journal article" date="2019" name="Int. J. Syst. Evol. Microbiol.">
        <title>The Global Catalogue of Microorganisms (GCM) 10K type strain sequencing project: providing services to taxonomists for standard genome sequencing and annotation.</title>
        <authorList>
            <consortium name="The Broad Institute Genomics Platform"/>
            <consortium name="The Broad Institute Genome Sequencing Center for Infectious Disease"/>
            <person name="Wu L."/>
            <person name="Ma J."/>
        </authorList>
    </citation>
    <scope>NUCLEOTIDE SEQUENCE [LARGE SCALE GENOMIC DNA]</scope>
    <source>
        <strain evidence="4">JCM 13002</strain>
    </source>
</reference>